<dbReference type="InterPro" id="IPR025193">
    <property type="entry name" value="DUF4114"/>
</dbReference>
<dbReference type="RefSeq" id="WP_170056162.1">
    <property type="nucleotide sequence ID" value="NZ_JABBKX010000011.1"/>
</dbReference>
<reference evidence="3 4" key="1">
    <citation type="submission" date="2020-03" db="EMBL/GenBank/DDBJ databases">
        <authorList>
            <person name="Sun Q."/>
        </authorList>
    </citation>
    <scope>NUCLEOTIDE SEQUENCE [LARGE SCALE GENOMIC DNA]</scope>
    <source>
        <strain evidence="3 4">JC162</strain>
    </source>
</reference>
<dbReference type="Gene3D" id="2.130.10.130">
    <property type="entry name" value="Integrin alpha, N-terminal"/>
    <property type="match status" value="1"/>
</dbReference>
<dbReference type="Proteomes" id="UP000548582">
    <property type="component" value="Unassembled WGS sequence"/>
</dbReference>
<organism evidence="3 4">
    <name type="scientific">Neoroseomonas marina</name>
    <dbReference type="NCBI Taxonomy" id="1232220"/>
    <lineage>
        <taxon>Bacteria</taxon>
        <taxon>Pseudomonadati</taxon>
        <taxon>Pseudomonadota</taxon>
        <taxon>Alphaproteobacteria</taxon>
        <taxon>Acetobacterales</taxon>
        <taxon>Acetobacteraceae</taxon>
        <taxon>Neoroseomonas</taxon>
    </lineage>
</organism>
<dbReference type="InterPro" id="IPR013517">
    <property type="entry name" value="FG-GAP"/>
</dbReference>
<dbReference type="PANTHER" id="PTHR45460">
    <property type="entry name" value="SIMILAR TO CYSTEINE PROTEINASE"/>
    <property type="match status" value="1"/>
</dbReference>
<name>A0A848EH39_9PROT</name>
<keyword evidence="1" id="KW-0732">Signal</keyword>
<dbReference type="Pfam" id="PF13517">
    <property type="entry name" value="FG-GAP_3"/>
    <property type="match status" value="1"/>
</dbReference>
<dbReference type="AlphaFoldDB" id="A0A848EH39"/>
<evidence type="ECO:0000259" key="2">
    <source>
        <dbReference type="Pfam" id="PF13448"/>
    </source>
</evidence>
<gene>
    <name evidence="3" type="ORF">GWK16_22140</name>
</gene>
<sequence>MPVGLDSLPDDVVIGAQSSSSGTFSYTLFQSLKESNEIYSVTGGLYREGPYSDLVFAQADGLHWRAYDPSSNAFDGSVVFGGAGDAYYVHSVDLNNDGFLDLVGTNRDSPTSGDPNSVRVYNYVAQPDAAPGAAPFSAGSYNTIPIGAMVMLSSNDIVQVHDSAFADFNGDGRMDIIVAGVNQYDVSGVSGGNDIDVYGCYAIGLGNGDGTFAFQGFQYTSTEAGGQSGTAGLQSGILARVTAGDFDGDGLVDVAFAYHPDNGLPFSTPYPTAFIVWGDAGSSSSTPVLNVASSNTYTNSWDNPQDALAVRPSASATADQLVIAFNSSLHIASFNADRTLNQDTSISNTPRGNLGTSLDYDLDGSPDVMVADGNASGMFFGFDWTATGSSFAYGAGGMTLGTDIDGGAGLDFNGDGKPDFFGPFKDYLYVYENTTATTSDVGQVRLNEGIPVAGRAINGVGAGFMTGGGDAAYTVTVLGGRSSYDNALGWFDMRADGSFGPARFIDLKAATQGIDLGTPDAGSRIGLFLVANGAFLNDDLGGAFRFVDRQTGEDARLGSHDPMLVRDGPGGGAIVGDIFHSLDANPFDAVNPLNSGGRVQMLSRLDADGSLVIGMEDLRLANGDADFNDLVLRVTVTEPLFGI</sequence>
<comment type="caution">
    <text evidence="3">The sequence shown here is derived from an EMBL/GenBank/DDBJ whole genome shotgun (WGS) entry which is preliminary data.</text>
</comment>
<dbReference type="InterPro" id="IPR028994">
    <property type="entry name" value="Integrin_alpha_N"/>
</dbReference>
<dbReference type="SUPFAM" id="SSF69318">
    <property type="entry name" value="Integrin alpha N-terminal domain"/>
    <property type="match status" value="1"/>
</dbReference>
<proteinExistence type="predicted"/>
<protein>
    <submittedName>
        <fullName evidence="3">DUF4114 domain-containing protein</fullName>
    </submittedName>
</protein>
<evidence type="ECO:0000256" key="1">
    <source>
        <dbReference type="ARBA" id="ARBA00022729"/>
    </source>
</evidence>
<evidence type="ECO:0000313" key="3">
    <source>
        <dbReference type="EMBL" id="NMJ43964.1"/>
    </source>
</evidence>
<evidence type="ECO:0000313" key="4">
    <source>
        <dbReference type="Proteomes" id="UP000548582"/>
    </source>
</evidence>
<dbReference type="Pfam" id="PF13448">
    <property type="entry name" value="DUF4114"/>
    <property type="match status" value="1"/>
</dbReference>
<dbReference type="PANTHER" id="PTHR45460:SF2">
    <property type="entry name" value="ALPHA 1,3 GLUCANASE, GH71 FAMILY (EUROFUNG)"/>
    <property type="match status" value="1"/>
</dbReference>
<keyword evidence="4" id="KW-1185">Reference proteome</keyword>
<feature type="domain" description="DUF4114" evidence="2">
    <location>
        <begin position="521"/>
        <end position="636"/>
    </location>
</feature>
<dbReference type="EMBL" id="JABBKX010000011">
    <property type="protein sequence ID" value="NMJ43964.1"/>
    <property type="molecule type" value="Genomic_DNA"/>
</dbReference>
<accession>A0A848EH39</accession>